<reference evidence="6 7" key="1">
    <citation type="submission" date="2014-06" db="EMBL/GenBank/DDBJ databases">
        <title>Whole Genome Sequences of Three Symbiotic Endozoicomonas Bacteria.</title>
        <authorList>
            <person name="Neave M.J."/>
            <person name="Apprill A."/>
            <person name="Voolstra C.R."/>
        </authorList>
    </citation>
    <scope>NUCLEOTIDE SEQUENCE [LARGE SCALE GENOMIC DNA]</scope>
    <source>
        <strain evidence="6 7">LMG 24815</strain>
    </source>
</reference>
<evidence type="ECO:0000259" key="5">
    <source>
        <dbReference type="PROSITE" id="PS50931"/>
    </source>
</evidence>
<protein>
    <recommendedName>
        <fullName evidence="5">HTH lysR-type domain-containing protein</fullName>
    </recommendedName>
</protein>
<keyword evidence="3" id="KW-0238">DNA-binding</keyword>
<comment type="similarity">
    <text evidence="1">Belongs to the LysR transcriptional regulatory family.</text>
</comment>
<evidence type="ECO:0000256" key="3">
    <source>
        <dbReference type="ARBA" id="ARBA00023125"/>
    </source>
</evidence>
<dbReference type="InterPro" id="IPR005119">
    <property type="entry name" value="LysR_subst-bd"/>
</dbReference>
<evidence type="ECO:0000313" key="6">
    <source>
        <dbReference type="EMBL" id="KEQ14648.1"/>
    </source>
</evidence>
<dbReference type="CDD" id="cd08422">
    <property type="entry name" value="PBP2_CrgA_like"/>
    <property type="match status" value="1"/>
</dbReference>
<dbReference type="SUPFAM" id="SSF46785">
    <property type="entry name" value="Winged helix' DNA-binding domain"/>
    <property type="match status" value="1"/>
</dbReference>
<keyword evidence="4" id="KW-0804">Transcription</keyword>
<organism evidence="6 7">
    <name type="scientific">Endozoicomonas montiporae</name>
    <dbReference type="NCBI Taxonomy" id="1027273"/>
    <lineage>
        <taxon>Bacteria</taxon>
        <taxon>Pseudomonadati</taxon>
        <taxon>Pseudomonadota</taxon>
        <taxon>Gammaproteobacteria</taxon>
        <taxon>Oceanospirillales</taxon>
        <taxon>Endozoicomonadaceae</taxon>
        <taxon>Endozoicomonas</taxon>
    </lineage>
</organism>
<dbReference type="PANTHER" id="PTHR30537:SF5">
    <property type="entry name" value="HTH-TYPE TRANSCRIPTIONAL ACTIVATOR TTDR-RELATED"/>
    <property type="match status" value="1"/>
</dbReference>
<dbReference type="InterPro" id="IPR000847">
    <property type="entry name" value="LysR_HTH_N"/>
</dbReference>
<dbReference type="PROSITE" id="PS50931">
    <property type="entry name" value="HTH_LYSR"/>
    <property type="match status" value="1"/>
</dbReference>
<dbReference type="PANTHER" id="PTHR30537">
    <property type="entry name" value="HTH-TYPE TRANSCRIPTIONAL REGULATOR"/>
    <property type="match status" value="1"/>
</dbReference>
<evidence type="ECO:0000313" key="7">
    <source>
        <dbReference type="Proteomes" id="UP000028006"/>
    </source>
</evidence>
<keyword evidence="2" id="KW-0805">Transcription regulation</keyword>
<feature type="domain" description="HTH lysR-type" evidence="5">
    <location>
        <begin position="1"/>
        <end position="59"/>
    </location>
</feature>
<dbReference type="Gene3D" id="3.40.190.290">
    <property type="match status" value="1"/>
</dbReference>
<comment type="caution">
    <text evidence="6">The sequence shown here is derived from an EMBL/GenBank/DDBJ whole genome shotgun (WGS) entry which is preliminary data.</text>
</comment>
<dbReference type="eggNOG" id="COG0583">
    <property type="taxonomic scope" value="Bacteria"/>
</dbReference>
<keyword evidence="7" id="KW-1185">Reference proteome</keyword>
<evidence type="ECO:0000256" key="2">
    <source>
        <dbReference type="ARBA" id="ARBA00023015"/>
    </source>
</evidence>
<gene>
    <name evidence="6" type="ORF">GZ77_10050</name>
</gene>
<proteinExistence type="inferred from homology"/>
<sequence length="302" mass="33739">MSQLKELQVFVRVVESGGIGKAAEQLGIAKSAVSQRLVQLEKRLGTRLLNRTTRRSNLTEAGQRCYQQSLQILDAVSELHTVVGEQEHEIQGTLRIAVPVVFGRRHLVKIIDEFARLHPGLMLDIDLSDRFVNLIESGRDMAIRIGALPDSSLKARRLAPASAVLVASSAYLAEKGIPETPEDLKHHALLQYETSRGSAVRLKNRQGEVVTYSMKPRLIANNGDFLNEMAISGQGIVMSPTFICWQDIQQERLVRVLPDYEVPVGNIYAVYPQNRFVSRPLRAFIDYLAEAMGENPYTNSTF</sequence>
<dbReference type="AlphaFoldDB" id="A0A081N875"/>
<dbReference type="Gene3D" id="1.10.10.10">
    <property type="entry name" value="Winged helix-like DNA-binding domain superfamily/Winged helix DNA-binding domain"/>
    <property type="match status" value="1"/>
</dbReference>
<dbReference type="EMBL" id="JOKG01000002">
    <property type="protein sequence ID" value="KEQ14648.1"/>
    <property type="molecule type" value="Genomic_DNA"/>
</dbReference>
<dbReference type="InterPro" id="IPR036388">
    <property type="entry name" value="WH-like_DNA-bd_sf"/>
</dbReference>
<dbReference type="SUPFAM" id="SSF53850">
    <property type="entry name" value="Periplasmic binding protein-like II"/>
    <property type="match status" value="1"/>
</dbReference>
<dbReference type="InterPro" id="IPR058163">
    <property type="entry name" value="LysR-type_TF_proteobact-type"/>
</dbReference>
<dbReference type="InterPro" id="IPR036390">
    <property type="entry name" value="WH_DNA-bd_sf"/>
</dbReference>
<dbReference type="Proteomes" id="UP000028006">
    <property type="component" value="Unassembled WGS sequence"/>
</dbReference>
<evidence type="ECO:0000256" key="1">
    <source>
        <dbReference type="ARBA" id="ARBA00009437"/>
    </source>
</evidence>
<name>A0A081N875_9GAMM</name>
<dbReference type="Pfam" id="PF03466">
    <property type="entry name" value="LysR_substrate"/>
    <property type="match status" value="1"/>
</dbReference>
<dbReference type="GO" id="GO:0003677">
    <property type="term" value="F:DNA binding"/>
    <property type="evidence" value="ECO:0007669"/>
    <property type="project" value="UniProtKB-KW"/>
</dbReference>
<dbReference type="GO" id="GO:0003700">
    <property type="term" value="F:DNA-binding transcription factor activity"/>
    <property type="evidence" value="ECO:0007669"/>
    <property type="project" value="InterPro"/>
</dbReference>
<evidence type="ECO:0000256" key="4">
    <source>
        <dbReference type="ARBA" id="ARBA00023163"/>
    </source>
</evidence>
<dbReference type="Pfam" id="PF00126">
    <property type="entry name" value="HTH_1"/>
    <property type="match status" value="1"/>
</dbReference>
<dbReference type="RefSeq" id="WP_034874632.1">
    <property type="nucleotide sequence ID" value="NZ_JOKG01000002.1"/>
</dbReference>
<dbReference type="FunFam" id="1.10.10.10:FF:000001">
    <property type="entry name" value="LysR family transcriptional regulator"/>
    <property type="match status" value="1"/>
</dbReference>
<accession>A0A081N875</accession>